<evidence type="ECO:0000313" key="2">
    <source>
        <dbReference type="EMBL" id="QJH94290.1"/>
    </source>
</evidence>
<dbReference type="EMBL" id="MT143977">
    <property type="protein sequence ID" value="QJA44574.1"/>
    <property type="molecule type" value="Genomic_DNA"/>
</dbReference>
<protein>
    <submittedName>
        <fullName evidence="1">Uncharacterized protein</fullName>
    </submittedName>
</protein>
<evidence type="ECO:0000313" key="1">
    <source>
        <dbReference type="EMBL" id="QJA44574.1"/>
    </source>
</evidence>
<proteinExistence type="predicted"/>
<gene>
    <name evidence="1" type="ORF">TM448A00111_0077</name>
    <name evidence="2" type="ORF">TM448B00196_0077</name>
</gene>
<name>A0A6H1ZAI8_9ZZZZ</name>
<dbReference type="AlphaFoldDB" id="A0A6H1ZAI8"/>
<sequence>MLNDFQKWYAENERRFQTCMMNEEDIAAAAWYAGFEAAQHRAQRTGGDCQMGCGVAPLPDQSLWNDLIRLVAFKPQGK</sequence>
<organism evidence="1">
    <name type="scientific">viral metagenome</name>
    <dbReference type="NCBI Taxonomy" id="1070528"/>
    <lineage>
        <taxon>unclassified sequences</taxon>
        <taxon>metagenomes</taxon>
        <taxon>organismal metagenomes</taxon>
    </lineage>
</organism>
<reference evidence="1" key="1">
    <citation type="submission" date="2020-03" db="EMBL/GenBank/DDBJ databases">
        <title>The deep terrestrial virosphere.</title>
        <authorList>
            <person name="Holmfeldt K."/>
            <person name="Nilsson E."/>
            <person name="Simone D."/>
            <person name="Lopez-Fernandez M."/>
            <person name="Wu X."/>
            <person name="de Brujin I."/>
            <person name="Lundin D."/>
            <person name="Andersson A."/>
            <person name="Bertilsson S."/>
            <person name="Dopson M."/>
        </authorList>
    </citation>
    <scope>NUCLEOTIDE SEQUENCE</scope>
    <source>
        <strain evidence="1">TM448A00111</strain>
        <strain evidence="2">TM448B00196</strain>
    </source>
</reference>
<dbReference type="EMBL" id="MT144598">
    <property type="protein sequence ID" value="QJH94290.1"/>
    <property type="molecule type" value="Genomic_DNA"/>
</dbReference>
<accession>A0A6H1ZAI8</accession>